<keyword evidence="3" id="KW-1185">Reference proteome</keyword>
<dbReference type="AlphaFoldDB" id="A0AAE0E9A8"/>
<reference evidence="2" key="1">
    <citation type="journal article" date="2023" name="Plant J.">
        <title>Genome sequences and population genomics provide insights into the demographic history, inbreeding, and mutation load of two 'living fossil' tree species of Dipteronia.</title>
        <authorList>
            <person name="Feng Y."/>
            <person name="Comes H.P."/>
            <person name="Chen J."/>
            <person name="Zhu S."/>
            <person name="Lu R."/>
            <person name="Zhang X."/>
            <person name="Li P."/>
            <person name="Qiu J."/>
            <person name="Olsen K.M."/>
            <person name="Qiu Y."/>
        </authorList>
    </citation>
    <scope>NUCLEOTIDE SEQUENCE</scope>
    <source>
        <strain evidence="2">NBL</strain>
    </source>
</reference>
<accession>A0AAE0E9A8</accession>
<gene>
    <name evidence="2" type="ORF">Dsin_013292</name>
</gene>
<evidence type="ECO:0000313" key="3">
    <source>
        <dbReference type="Proteomes" id="UP001281410"/>
    </source>
</evidence>
<name>A0AAE0E9A8_9ROSI</name>
<proteinExistence type="predicted"/>
<keyword evidence="1" id="KW-0175">Coiled coil</keyword>
<dbReference type="Proteomes" id="UP001281410">
    <property type="component" value="Unassembled WGS sequence"/>
</dbReference>
<sequence>MAEAVISVATEEAVRPLLDSIATQLGYIWNYKTNFENLEGQHQKLKDTLVQVQHSVEEAESKGEEIEQKVVKWLNSAEKIIAEVTEIIDDNNGANI</sequence>
<protein>
    <recommendedName>
        <fullName evidence="4">Disease resistance protein</fullName>
    </recommendedName>
</protein>
<dbReference type="EMBL" id="JANJYJ010000004">
    <property type="protein sequence ID" value="KAK3219322.1"/>
    <property type="molecule type" value="Genomic_DNA"/>
</dbReference>
<evidence type="ECO:0000313" key="2">
    <source>
        <dbReference type="EMBL" id="KAK3219322.1"/>
    </source>
</evidence>
<organism evidence="2 3">
    <name type="scientific">Dipteronia sinensis</name>
    <dbReference type="NCBI Taxonomy" id="43782"/>
    <lineage>
        <taxon>Eukaryota</taxon>
        <taxon>Viridiplantae</taxon>
        <taxon>Streptophyta</taxon>
        <taxon>Embryophyta</taxon>
        <taxon>Tracheophyta</taxon>
        <taxon>Spermatophyta</taxon>
        <taxon>Magnoliopsida</taxon>
        <taxon>eudicotyledons</taxon>
        <taxon>Gunneridae</taxon>
        <taxon>Pentapetalae</taxon>
        <taxon>rosids</taxon>
        <taxon>malvids</taxon>
        <taxon>Sapindales</taxon>
        <taxon>Sapindaceae</taxon>
        <taxon>Hippocastanoideae</taxon>
        <taxon>Acereae</taxon>
        <taxon>Dipteronia</taxon>
    </lineage>
</organism>
<feature type="coiled-coil region" evidence="1">
    <location>
        <begin position="35"/>
        <end position="76"/>
    </location>
</feature>
<comment type="caution">
    <text evidence="2">The sequence shown here is derived from an EMBL/GenBank/DDBJ whole genome shotgun (WGS) entry which is preliminary data.</text>
</comment>
<evidence type="ECO:0000256" key="1">
    <source>
        <dbReference type="SAM" id="Coils"/>
    </source>
</evidence>
<evidence type="ECO:0008006" key="4">
    <source>
        <dbReference type="Google" id="ProtNLM"/>
    </source>
</evidence>